<feature type="transmembrane region" description="Helical" evidence="1">
    <location>
        <begin position="35"/>
        <end position="55"/>
    </location>
</feature>
<evidence type="ECO:0000313" key="2">
    <source>
        <dbReference type="EMBL" id="CAD9460536.1"/>
    </source>
</evidence>
<name>A0A7S2DQ58_9DINO</name>
<proteinExistence type="predicted"/>
<keyword evidence="1" id="KW-0472">Membrane</keyword>
<dbReference type="AlphaFoldDB" id="A0A7S2DQ58"/>
<feature type="transmembrane region" description="Helical" evidence="1">
    <location>
        <begin position="172"/>
        <end position="192"/>
    </location>
</feature>
<feature type="transmembrane region" description="Helical" evidence="1">
    <location>
        <begin position="198"/>
        <end position="217"/>
    </location>
</feature>
<evidence type="ECO:0000256" key="1">
    <source>
        <dbReference type="SAM" id="Phobius"/>
    </source>
</evidence>
<gene>
    <name evidence="2" type="ORF">AAND1436_LOCUS27784</name>
</gene>
<keyword evidence="1" id="KW-0812">Transmembrane</keyword>
<feature type="transmembrane region" description="Helical" evidence="1">
    <location>
        <begin position="113"/>
        <end position="134"/>
    </location>
</feature>
<feature type="transmembrane region" description="Helical" evidence="1">
    <location>
        <begin position="75"/>
        <end position="92"/>
    </location>
</feature>
<accession>A0A7S2DQ58</accession>
<sequence length="274" mass="31132">MQGNNDPELQGLLIQDAVNVQGQPPKVREQFVRKVIVLVCLQLVIAFGFASPMIFDWHPVLEATPCKAAIRVVNVIAVVVLVIQFIHFNIAGGRMEYCRRQYMQMLIVAPWNFIWMLVYALLSGVFLGFCTWMVAPRTVWILAICYLSAVAILSVFAIYTSFDFSTWNLTKFLIGTIVATCFIFGFHCPKVLERILDWTWVVFFLSFLVQHTQLVFGTARPKEQSLQYTIDMYGYASYVLYCVYINGYVCLLRALQVETWPDALTGKLCSGGTA</sequence>
<keyword evidence="1" id="KW-1133">Transmembrane helix</keyword>
<dbReference type="EMBL" id="HBGQ01057523">
    <property type="protein sequence ID" value="CAD9460536.1"/>
    <property type="molecule type" value="Transcribed_RNA"/>
</dbReference>
<feature type="transmembrane region" description="Helical" evidence="1">
    <location>
        <begin position="238"/>
        <end position="255"/>
    </location>
</feature>
<reference evidence="2" key="1">
    <citation type="submission" date="2021-01" db="EMBL/GenBank/DDBJ databases">
        <authorList>
            <person name="Corre E."/>
            <person name="Pelletier E."/>
            <person name="Niang G."/>
            <person name="Scheremetjew M."/>
            <person name="Finn R."/>
            <person name="Kale V."/>
            <person name="Holt S."/>
            <person name="Cochrane G."/>
            <person name="Meng A."/>
            <person name="Brown T."/>
            <person name="Cohen L."/>
        </authorList>
    </citation>
    <scope>NUCLEOTIDE SEQUENCE</scope>
    <source>
        <strain evidence="2">CCMP2222</strain>
    </source>
</reference>
<feature type="transmembrane region" description="Helical" evidence="1">
    <location>
        <begin position="140"/>
        <end position="160"/>
    </location>
</feature>
<organism evidence="2">
    <name type="scientific">Alexandrium andersonii</name>
    <dbReference type="NCBI Taxonomy" id="327968"/>
    <lineage>
        <taxon>Eukaryota</taxon>
        <taxon>Sar</taxon>
        <taxon>Alveolata</taxon>
        <taxon>Dinophyceae</taxon>
        <taxon>Gonyaulacales</taxon>
        <taxon>Pyrocystaceae</taxon>
        <taxon>Alexandrium</taxon>
    </lineage>
</organism>
<protein>
    <submittedName>
        <fullName evidence="2">Uncharacterized protein</fullName>
    </submittedName>
</protein>